<dbReference type="Gene3D" id="3.40.30.10">
    <property type="entry name" value="Glutaredoxin"/>
    <property type="match status" value="1"/>
</dbReference>
<dbReference type="InterPro" id="IPR050620">
    <property type="entry name" value="Thioredoxin_H-type-like"/>
</dbReference>
<evidence type="ECO:0000313" key="9">
    <source>
        <dbReference type="RefSeq" id="XP_010268627.1"/>
    </source>
</evidence>
<dbReference type="PANTHER" id="PTHR10438">
    <property type="entry name" value="THIOREDOXIN"/>
    <property type="match status" value="1"/>
</dbReference>
<accession>A0A1U8AQS6</accession>
<evidence type="ECO:0000256" key="2">
    <source>
        <dbReference type="ARBA" id="ARBA00022448"/>
    </source>
</evidence>
<dbReference type="InterPro" id="IPR013766">
    <property type="entry name" value="Thioredoxin_domain"/>
</dbReference>
<evidence type="ECO:0000256" key="1">
    <source>
        <dbReference type="ARBA" id="ARBA00004496"/>
    </source>
</evidence>
<evidence type="ECO:0000259" key="7">
    <source>
        <dbReference type="Pfam" id="PF00085"/>
    </source>
</evidence>
<dbReference type="Pfam" id="PF00085">
    <property type="entry name" value="Thioredoxin"/>
    <property type="match status" value="1"/>
</dbReference>
<dbReference type="InParanoid" id="A0A1U8AQS6"/>
<keyword evidence="6" id="KW-0676">Redox-active center</keyword>
<reference evidence="9" key="1">
    <citation type="submission" date="2025-08" db="UniProtKB">
        <authorList>
            <consortium name="RefSeq"/>
        </authorList>
    </citation>
    <scope>IDENTIFICATION</scope>
</reference>
<keyword evidence="2" id="KW-0813">Transport</keyword>
<dbReference type="InterPro" id="IPR036249">
    <property type="entry name" value="Thioredoxin-like_sf"/>
</dbReference>
<evidence type="ECO:0000256" key="3">
    <source>
        <dbReference type="ARBA" id="ARBA00022490"/>
    </source>
</evidence>
<evidence type="ECO:0000313" key="8">
    <source>
        <dbReference type="Proteomes" id="UP000189703"/>
    </source>
</evidence>
<dbReference type="GO" id="GO:0005737">
    <property type="term" value="C:cytoplasm"/>
    <property type="evidence" value="ECO:0007669"/>
    <property type="project" value="UniProtKB-SubCell"/>
</dbReference>
<sequence>MNSSQGLNSCSTESRFKDFLNKNDKLVIAFFTSPRSQRSLNFEPLVRVIASQHPYLAFIKIDGDAVKKISEKYNVTNYPTCILFKKEEALQTVGSANRRDLMNLIGKAKEMAPPDAQA</sequence>
<dbReference type="PANTHER" id="PTHR10438:SF453">
    <property type="entry name" value="THIOREDOXIN H4-RELATED"/>
    <property type="match status" value="1"/>
</dbReference>
<keyword evidence="8" id="KW-1185">Reference proteome</keyword>
<keyword evidence="4" id="KW-0249">Electron transport</keyword>
<dbReference type="RefSeq" id="XP_010268627.1">
    <property type="nucleotide sequence ID" value="XM_010270325.2"/>
</dbReference>
<protein>
    <submittedName>
        <fullName evidence="9">Uncharacterized protein LOC104605525 isoform X1</fullName>
    </submittedName>
</protein>
<dbReference type="Proteomes" id="UP000189703">
    <property type="component" value="Unplaced"/>
</dbReference>
<feature type="domain" description="Thioredoxin" evidence="7">
    <location>
        <begin position="11"/>
        <end position="105"/>
    </location>
</feature>
<keyword evidence="5" id="KW-1015">Disulfide bond</keyword>
<dbReference type="KEGG" id="nnu:104605525"/>
<dbReference type="GeneID" id="104605525"/>
<keyword evidence="3" id="KW-0963">Cytoplasm</keyword>
<dbReference type="CDD" id="cd02947">
    <property type="entry name" value="TRX_family"/>
    <property type="match status" value="1"/>
</dbReference>
<evidence type="ECO:0000256" key="6">
    <source>
        <dbReference type="ARBA" id="ARBA00023284"/>
    </source>
</evidence>
<proteinExistence type="predicted"/>
<organism evidence="8 9">
    <name type="scientific">Nelumbo nucifera</name>
    <name type="common">Sacred lotus</name>
    <dbReference type="NCBI Taxonomy" id="4432"/>
    <lineage>
        <taxon>Eukaryota</taxon>
        <taxon>Viridiplantae</taxon>
        <taxon>Streptophyta</taxon>
        <taxon>Embryophyta</taxon>
        <taxon>Tracheophyta</taxon>
        <taxon>Spermatophyta</taxon>
        <taxon>Magnoliopsida</taxon>
        <taxon>Proteales</taxon>
        <taxon>Nelumbonaceae</taxon>
        <taxon>Nelumbo</taxon>
    </lineage>
</organism>
<dbReference type="AlphaFoldDB" id="A0A1U8AQS6"/>
<gene>
    <name evidence="9" type="primary">LOC104605525</name>
</gene>
<evidence type="ECO:0000256" key="4">
    <source>
        <dbReference type="ARBA" id="ARBA00022982"/>
    </source>
</evidence>
<comment type="subcellular location">
    <subcellularLocation>
        <location evidence="1">Cytoplasm</location>
    </subcellularLocation>
</comment>
<evidence type="ECO:0000256" key="5">
    <source>
        <dbReference type="ARBA" id="ARBA00023157"/>
    </source>
</evidence>
<name>A0A1U8AQS6_NELNU</name>
<dbReference type="SUPFAM" id="SSF52833">
    <property type="entry name" value="Thioredoxin-like"/>
    <property type="match status" value="1"/>
</dbReference>